<keyword evidence="2" id="KW-1185">Reference proteome</keyword>
<dbReference type="EMBL" id="AHYT01000002">
    <property type="protein sequence ID" value="EOT30219.1"/>
    <property type="molecule type" value="Genomic_DNA"/>
</dbReference>
<name>S0NHM6_9ENTE</name>
<dbReference type="RefSeq" id="WP_016174715.1">
    <property type="nucleotide sequence ID" value="NZ_KE136389.1"/>
</dbReference>
<dbReference type="STRING" id="41997.RV16_GL000511"/>
<dbReference type="CDD" id="cd09911">
    <property type="entry name" value="Lin0431_like"/>
    <property type="match status" value="1"/>
</dbReference>
<proteinExistence type="predicted"/>
<accession>S0NHM6</accession>
<dbReference type="HOGENOM" id="CLU_130936_1_1_9"/>
<evidence type="ECO:0000313" key="1">
    <source>
        <dbReference type="EMBL" id="EOT30219.1"/>
    </source>
</evidence>
<organism evidence="1 2">
    <name type="scientific">Enterococcus saccharolyticus subsp. saccharolyticus ATCC 43076</name>
    <dbReference type="NCBI Taxonomy" id="1139996"/>
    <lineage>
        <taxon>Bacteria</taxon>
        <taxon>Bacillati</taxon>
        <taxon>Bacillota</taxon>
        <taxon>Bacilli</taxon>
        <taxon>Lactobacillales</taxon>
        <taxon>Enterococcaceae</taxon>
        <taxon>Enterococcus</taxon>
    </lineage>
</organism>
<reference evidence="1 2" key="1">
    <citation type="submission" date="2013-03" db="EMBL/GenBank/DDBJ databases">
        <title>The Genome Sequence of Enterococcus saccharolyticus ATCC_43076 (Illumina only assembly).</title>
        <authorList>
            <consortium name="The Broad Institute Genomics Platform"/>
            <consortium name="The Broad Institute Genome Sequencing Center for Infectious Disease"/>
            <person name="Earl A."/>
            <person name="Russ C."/>
            <person name="Gilmore M."/>
            <person name="Surin D."/>
            <person name="Walker B."/>
            <person name="Young S."/>
            <person name="Zeng Q."/>
            <person name="Gargeya S."/>
            <person name="Fitzgerald M."/>
            <person name="Haas B."/>
            <person name="Abouelleil A."/>
            <person name="Allen A.W."/>
            <person name="Alvarado L."/>
            <person name="Arachchi H.M."/>
            <person name="Berlin A.M."/>
            <person name="Chapman S.B."/>
            <person name="Gainer-Dewar J."/>
            <person name="Goldberg J."/>
            <person name="Griggs A."/>
            <person name="Gujja S."/>
            <person name="Hansen M."/>
            <person name="Howarth C."/>
            <person name="Imamovic A."/>
            <person name="Ireland A."/>
            <person name="Larimer J."/>
            <person name="McCowan C."/>
            <person name="Murphy C."/>
            <person name="Pearson M."/>
            <person name="Poon T.W."/>
            <person name="Priest M."/>
            <person name="Roberts A."/>
            <person name="Saif S."/>
            <person name="Shea T."/>
            <person name="Sisk P."/>
            <person name="Sykes S."/>
            <person name="Wortman J."/>
            <person name="Nusbaum C."/>
            <person name="Birren B."/>
        </authorList>
    </citation>
    <scope>NUCLEOTIDE SEQUENCE [LARGE SCALE GENOMIC DNA]</scope>
    <source>
        <strain evidence="1 2">ATCC 43076</strain>
    </source>
</reference>
<dbReference type="Pfam" id="PF07009">
    <property type="entry name" value="NusG_II"/>
    <property type="match status" value="1"/>
</dbReference>
<gene>
    <name evidence="1" type="ORF">OMQ_00915</name>
</gene>
<evidence type="ECO:0000313" key="2">
    <source>
        <dbReference type="Proteomes" id="UP000014136"/>
    </source>
</evidence>
<dbReference type="InterPro" id="IPR038690">
    <property type="entry name" value="NusG_2_sf"/>
</dbReference>
<protein>
    <submittedName>
        <fullName evidence="1">Uncharacterized protein</fullName>
    </submittedName>
</protein>
<dbReference type="PATRIC" id="fig|1139996.3.peg.902"/>
<dbReference type="Proteomes" id="UP000014136">
    <property type="component" value="Unassembled WGS sequence"/>
</dbReference>
<sequence>MKKRLKQMRIKPFDLPIILLLILFSFAPLVIFAAQQQPESDTPSARYAIIRINGQEVDRFNLDETQDFEKTYYPAKDQYNIIQVKEGRIRVREDNSPDQIAVKTSWIAKNGETSICLPHKLVIEIQQEGAEDAFIN</sequence>
<dbReference type="OrthoDB" id="47603at2"/>
<dbReference type="AlphaFoldDB" id="S0NHM6"/>
<comment type="caution">
    <text evidence="1">The sequence shown here is derived from an EMBL/GenBank/DDBJ whole genome shotgun (WGS) entry which is preliminary data.</text>
</comment>
<dbReference type="eggNOG" id="COG5341">
    <property type="taxonomic scope" value="Bacteria"/>
</dbReference>
<dbReference type="Gene3D" id="2.60.320.10">
    <property type="entry name" value="N-utilization substance G protein NusG, insert domain"/>
    <property type="match status" value="1"/>
</dbReference>